<dbReference type="InterPro" id="IPR020827">
    <property type="entry name" value="Asparaginase/glutaminase_AS1"/>
</dbReference>
<keyword evidence="2" id="KW-0378">Hydrolase</keyword>
<dbReference type="InterPro" id="IPR036152">
    <property type="entry name" value="Asp/glu_Ase-like_sf"/>
</dbReference>
<dbReference type="InterPro" id="IPR037152">
    <property type="entry name" value="L-asparaginase_N_sf"/>
</dbReference>
<dbReference type="PANTHER" id="PTHR11707:SF28">
    <property type="entry name" value="60 KDA LYSOPHOSPHOLIPASE"/>
    <property type="match status" value="1"/>
</dbReference>
<dbReference type="InterPro" id="IPR040919">
    <property type="entry name" value="Asparaginase_C"/>
</dbReference>
<dbReference type="Gene3D" id="3.40.50.1170">
    <property type="entry name" value="L-asparaginase, N-terminal domain"/>
    <property type="match status" value="1"/>
</dbReference>
<dbReference type="Gene3D" id="3.40.50.40">
    <property type="match status" value="1"/>
</dbReference>
<comment type="caution">
    <text evidence="7">The sequence shown here is derived from an EMBL/GenBank/DDBJ whole genome shotgun (WGS) entry which is preliminary data.</text>
</comment>
<feature type="domain" description="Asparaginase/glutaminase C-terminal" evidence="6">
    <location>
        <begin position="230"/>
        <end position="346"/>
    </location>
</feature>
<proteinExistence type="inferred from homology"/>
<evidence type="ECO:0000259" key="5">
    <source>
        <dbReference type="Pfam" id="PF00710"/>
    </source>
</evidence>
<keyword evidence="8" id="KW-1185">Reference proteome</keyword>
<dbReference type="EMBL" id="VCPD01000003">
    <property type="protein sequence ID" value="TMV08087.1"/>
    <property type="molecule type" value="Genomic_DNA"/>
</dbReference>
<organism evidence="7 8">
    <name type="scientific">Ruegeria sediminis</name>
    <dbReference type="NCBI Taxonomy" id="2583820"/>
    <lineage>
        <taxon>Bacteria</taxon>
        <taxon>Pseudomonadati</taxon>
        <taxon>Pseudomonadota</taxon>
        <taxon>Alphaproteobacteria</taxon>
        <taxon>Rhodobacterales</taxon>
        <taxon>Roseobacteraceae</taxon>
        <taxon>Ruegeria</taxon>
    </lineage>
</organism>
<dbReference type="InterPro" id="IPR004550">
    <property type="entry name" value="AsnASE_II"/>
</dbReference>
<evidence type="ECO:0000256" key="3">
    <source>
        <dbReference type="PROSITE-ProRule" id="PRU10099"/>
    </source>
</evidence>
<gene>
    <name evidence="7" type="ORF">FGK63_10850</name>
</gene>
<dbReference type="Pfam" id="PF00710">
    <property type="entry name" value="Asparaginase"/>
    <property type="match status" value="1"/>
</dbReference>
<dbReference type="InterPro" id="IPR006034">
    <property type="entry name" value="Asparaginase/glutaminase-like"/>
</dbReference>
<protein>
    <submittedName>
        <fullName evidence="7">Asparaginase</fullName>
    </submittedName>
</protein>
<dbReference type="PROSITE" id="PS00144">
    <property type="entry name" value="ASN_GLN_ASE_1"/>
    <property type="match status" value="1"/>
</dbReference>
<evidence type="ECO:0000256" key="1">
    <source>
        <dbReference type="ARBA" id="ARBA00010518"/>
    </source>
</evidence>
<accession>A0ABY2X033</accession>
<dbReference type="InterPro" id="IPR027475">
    <property type="entry name" value="Asparaginase/glutaminase_AS2"/>
</dbReference>
<dbReference type="PIRSF" id="PIRSF001220">
    <property type="entry name" value="L-ASNase_gatD"/>
    <property type="match status" value="1"/>
</dbReference>
<comment type="similarity">
    <text evidence="1">Belongs to the asparaginase 1 family.</text>
</comment>
<dbReference type="SMART" id="SM00870">
    <property type="entry name" value="Asparaginase"/>
    <property type="match status" value="1"/>
</dbReference>
<dbReference type="CDD" id="cd08964">
    <property type="entry name" value="L-asparaginase_II"/>
    <property type="match status" value="1"/>
</dbReference>
<feature type="active site" evidence="4">
    <location>
        <position position="108"/>
    </location>
</feature>
<evidence type="ECO:0000256" key="2">
    <source>
        <dbReference type="ARBA" id="ARBA00022801"/>
    </source>
</evidence>
<dbReference type="InterPro" id="IPR027473">
    <property type="entry name" value="L-asparaginase_C"/>
</dbReference>
<dbReference type="PRINTS" id="PR00139">
    <property type="entry name" value="ASNGLNASE"/>
</dbReference>
<reference evidence="7 8" key="1">
    <citation type="submission" date="2019-05" db="EMBL/GenBank/DDBJ databases">
        <title>Ruegeria sp. nov., isolated from tidal flat.</title>
        <authorList>
            <person name="Kim W."/>
        </authorList>
    </citation>
    <scope>NUCLEOTIDE SEQUENCE [LARGE SCALE GENOMIC DNA]</scope>
    <source>
        <strain evidence="7 8">CAU 1488</strain>
    </source>
</reference>
<dbReference type="PANTHER" id="PTHR11707">
    <property type="entry name" value="L-ASPARAGINASE"/>
    <property type="match status" value="1"/>
</dbReference>
<feature type="domain" description="L-asparaginase N-terminal" evidence="5">
    <location>
        <begin position="23"/>
        <end position="209"/>
    </location>
</feature>
<dbReference type="PROSITE" id="PS51732">
    <property type="entry name" value="ASN_GLN_ASE_3"/>
    <property type="match status" value="1"/>
</dbReference>
<evidence type="ECO:0000256" key="4">
    <source>
        <dbReference type="PROSITE-ProRule" id="PRU10100"/>
    </source>
</evidence>
<evidence type="ECO:0000259" key="6">
    <source>
        <dbReference type="Pfam" id="PF17763"/>
    </source>
</evidence>
<dbReference type="InterPro" id="IPR027474">
    <property type="entry name" value="L-asparaginase_N"/>
</dbReference>
<name>A0ABY2X033_9RHOB</name>
<dbReference type="PIRSF" id="PIRSF500176">
    <property type="entry name" value="L_ASNase"/>
    <property type="match status" value="1"/>
</dbReference>
<dbReference type="SUPFAM" id="SSF53774">
    <property type="entry name" value="Glutaminase/Asparaginase"/>
    <property type="match status" value="1"/>
</dbReference>
<dbReference type="Proteomes" id="UP001193035">
    <property type="component" value="Unassembled WGS sequence"/>
</dbReference>
<evidence type="ECO:0000313" key="8">
    <source>
        <dbReference type="Proteomes" id="UP001193035"/>
    </source>
</evidence>
<dbReference type="SFLD" id="SFLDS00057">
    <property type="entry name" value="Glutaminase/Asparaginase"/>
    <property type="match status" value="1"/>
</dbReference>
<dbReference type="Pfam" id="PF17763">
    <property type="entry name" value="Asparaginase_C"/>
    <property type="match status" value="1"/>
</dbReference>
<dbReference type="PROSITE" id="PS00917">
    <property type="entry name" value="ASN_GLN_ASE_2"/>
    <property type="match status" value="1"/>
</dbReference>
<sequence>MATAQDTSPPLQFATTEPGLPSVAILATGGTIAERTDPKTGAAVPAVSARDLVQAVPGLSKLANVGVLQFSNIDSSQMTPMHWARLSADLDRVLSRKDISGAVVTHGTDTMAEGAFFVDVTLQSDKPVVFTGAMNVASSPSPDGPSNILRAVAQVLSEDAQNWGVTVTLNRYVNSARDVRKTQTTNVQTFTSGEKGYLGYVFDRKVQRFNDRLHRIRVPLPDPLPDALPDVPIIQAYAGSDGRLLRHAIDTGAKGLVVEGVGAGNVNAEVFEAIEYAIGKGLPVVVATRVYYGRVEPIYGDQGGGATLQRAGCILAGDLPASKARLLLIAGLMRHGPDADALRKLFEG</sequence>
<evidence type="ECO:0000313" key="7">
    <source>
        <dbReference type="EMBL" id="TMV08087.1"/>
    </source>
</evidence>
<feature type="active site" evidence="3">
    <location>
        <position position="31"/>
    </location>
</feature>